<organism evidence="1">
    <name type="scientific">Oceaniferula spumae</name>
    <dbReference type="NCBI Taxonomy" id="2979115"/>
    <lineage>
        <taxon>Bacteria</taxon>
        <taxon>Pseudomonadati</taxon>
        <taxon>Verrucomicrobiota</taxon>
        <taxon>Verrucomicrobiia</taxon>
        <taxon>Verrucomicrobiales</taxon>
        <taxon>Verrucomicrobiaceae</taxon>
        <taxon>Oceaniferula</taxon>
    </lineage>
</organism>
<accession>A0AAT9FNJ1</accession>
<dbReference type="Gene3D" id="3.40.50.150">
    <property type="entry name" value="Vaccinia Virus protein VP39"/>
    <property type="match status" value="1"/>
</dbReference>
<dbReference type="SUPFAM" id="SSF53335">
    <property type="entry name" value="S-adenosyl-L-methionine-dependent methyltransferases"/>
    <property type="match status" value="1"/>
</dbReference>
<sequence>MRVANSLSIQSDADYKLSMKPQFEEIDYQSTPLGEVILRRRTMQTLDNLEVYEIMLGADFLMSSLFTVVEEELSKLGLAATEQVFPDTKLDVVVGGLGLGYTAKVALDHDSVGSLNVVDYLQPVIDWHQRGLVPLGKGLTGDDRCQFVHGDFFQCALSDGPGFDPDDAEKKFHAVLLDIDHSPDHLLNEAHAAFYKPDGLKQLASRLRPGGIFGLWSDDPPEETFMAALNEVFESVETHVVPFNNPILGRDSESTVYVAKL</sequence>
<proteinExistence type="predicted"/>
<dbReference type="EMBL" id="AP026866">
    <property type="protein sequence ID" value="BDS07585.1"/>
    <property type="molecule type" value="Genomic_DNA"/>
</dbReference>
<gene>
    <name evidence="1" type="ORF">NT6N_26250</name>
</gene>
<evidence type="ECO:0000313" key="1">
    <source>
        <dbReference type="EMBL" id="BDS07585.1"/>
    </source>
</evidence>
<name>A0AAT9FNJ1_9BACT</name>
<dbReference type="InterPro" id="IPR029063">
    <property type="entry name" value="SAM-dependent_MTases_sf"/>
</dbReference>
<dbReference type="KEGG" id="osu:NT6N_26250"/>
<reference evidence="1" key="1">
    <citation type="submission" date="2024-07" db="EMBL/GenBank/DDBJ databases">
        <title>Complete genome sequence of Verrucomicrobiaceae bacterium NT6N.</title>
        <authorList>
            <person name="Huang C."/>
            <person name="Takami H."/>
            <person name="Hamasaki K."/>
        </authorList>
    </citation>
    <scope>NUCLEOTIDE SEQUENCE</scope>
    <source>
        <strain evidence="1">NT6N</strain>
    </source>
</reference>
<protein>
    <submittedName>
        <fullName evidence="1">Spermidine synthase</fullName>
    </submittedName>
</protein>
<dbReference type="AlphaFoldDB" id="A0AAT9FNJ1"/>